<dbReference type="Pfam" id="PF01075">
    <property type="entry name" value="Glyco_transf_9"/>
    <property type="match status" value="1"/>
</dbReference>
<evidence type="ECO:0000313" key="4">
    <source>
        <dbReference type="Proteomes" id="UP000309544"/>
    </source>
</evidence>
<dbReference type="EMBL" id="VDCI01000004">
    <property type="protein sequence ID" value="TNJ36596.1"/>
    <property type="molecule type" value="Genomic_DNA"/>
</dbReference>
<dbReference type="PANTHER" id="PTHR30160:SF1">
    <property type="entry name" value="LIPOPOLYSACCHARIDE 1,2-N-ACETYLGLUCOSAMINETRANSFERASE-RELATED"/>
    <property type="match status" value="1"/>
</dbReference>
<dbReference type="AlphaFoldDB" id="A0A5C4RZ90"/>
<organism evidence="3 4">
    <name type="scientific">Prosthecochloris vibrioformis</name>
    <name type="common">Chlorobium vibrioforme</name>
    <dbReference type="NCBI Taxonomy" id="1098"/>
    <lineage>
        <taxon>Bacteria</taxon>
        <taxon>Pseudomonadati</taxon>
        <taxon>Chlorobiota</taxon>
        <taxon>Chlorobiia</taxon>
        <taxon>Chlorobiales</taxon>
        <taxon>Chlorobiaceae</taxon>
        <taxon>Prosthecochloris</taxon>
    </lineage>
</organism>
<evidence type="ECO:0000256" key="2">
    <source>
        <dbReference type="ARBA" id="ARBA00022679"/>
    </source>
</evidence>
<dbReference type="RefSeq" id="WP_139626542.1">
    <property type="nucleotide sequence ID" value="NZ_VDCI01000004.1"/>
</dbReference>
<dbReference type="InterPro" id="IPR002201">
    <property type="entry name" value="Glyco_trans_9"/>
</dbReference>
<dbReference type="GO" id="GO:0008713">
    <property type="term" value="F:ADP-heptose-lipopolysaccharide heptosyltransferase activity"/>
    <property type="evidence" value="ECO:0007669"/>
    <property type="project" value="TreeGrafter"/>
</dbReference>
<keyword evidence="2 3" id="KW-0808">Transferase</keyword>
<dbReference type="CDD" id="cd03789">
    <property type="entry name" value="GT9_LPS_heptosyltransferase"/>
    <property type="match status" value="1"/>
</dbReference>
<protein>
    <submittedName>
        <fullName evidence="3">Glycosyltransferase family 9 protein</fullName>
    </submittedName>
</protein>
<dbReference type="PANTHER" id="PTHR30160">
    <property type="entry name" value="TETRAACYLDISACCHARIDE 4'-KINASE-RELATED"/>
    <property type="match status" value="1"/>
</dbReference>
<sequence>MTQQKEWKKKRRFRQSFARFLHHVAKRTPGTACPEHPRSIAILAQEKLGDCILLTPLLRNLRTLYPNLELHVITFSRASEKFLRHDPNITALHSVKHGAKDYMQKVLSTKFDILFNTKDSPSTNFLIQTALIRATCKVGHYNEFHAGLFDQYTSIPYQSHMALKNCALLELLGHNLTPEACRPKLPPMPVSEEMQHFISAMPKDNCIGLNISAGEQNRTWPEARYKELVELLPAKQFIILSAPEDLEKKQRLEQQPNVTPSPATKNLYEAGLLVAELKLLVTPDTSLIHVASATSTPVIGLYREAPQDITRFGPFLVPSELVISATGEVAGITPGDVAVHIEHLRTTVTGTP</sequence>
<name>A0A5C4RZ90_PROVB</name>
<dbReference type="GO" id="GO:0009244">
    <property type="term" value="P:lipopolysaccharide core region biosynthetic process"/>
    <property type="evidence" value="ECO:0007669"/>
    <property type="project" value="TreeGrafter"/>
</dbReference>
<reference evidence="3 4" key="1">
    <citation type="submission" date="2019-05" db="EMBL/GenBank/DDBJ databases">
        <title>Draft Whole-Genome sequence of the green sulfur bacterium Prosthecochloris vibrioformis DSM 260.</title>
        <authorList>
            <person name="Meyer T.E."/>
            <person name="Kyndt J.A."/>
        </authorList>
    </citation>
    <scope>NUCLEOTIDE SEQUENCE [LARGE SCALE GENOMIC DNA]</scope>
    <source>
        <strain evidence="3 4">DSM 260</strain>
    </source>
</reference>
<dbReference type="InterPro" id="IPR051199">
    <property type="entry name" value="LPS_LOS_Heptosyltrfase"/>
</dbReference>
<gene>
    <name evidence="3" type="ORF">FGF68_05875</name>
</gene>
<proteinExistence type="predicted"/>
<keyword evidence="4" id="KW-1185">Reference proteome</keyword>
<accession>A0A5C4RZ90</accession>
<comment type="caution">
    <text evidence="3">The sequence shown here is derived from an EMBL/GenBank/DDBJ whole genome shotgun (WGS) entry which is preliminary data.</text>
</comment>
<dbReference type="GO" id="GO:0005829">
    <property type="term" value="C:cytosol"/>
    <property type="evidence" value="ECO:0007669"/>
    <property type="project" value="TreeGrafter"/>
</dbReference>
<evidence type="ECO:0000256" key="1">
    <source>
        <dbReference type="ARBA" id="ARBA00022676"/>
    </source>
</evidence>
<evidence type="ECO:0000313" key="3">
    <source>
        <dbReference type="EMBL" id="TNJ36596.1"/>
    </source>
</evidence>
<dbReference type="Gene3D" id="3.40.50.2000">
    <property type="entry name" value="Glycogen Phosphorylase B"/>
    <property type="match status" value="2"/>
</dbReference>
<dbReference type="SUPFAM" id="SSF53756">
    <property type="entry name" value="UDP-Glycosyltransferase/glycogen phosphorylase"/>
    <property type="match status" value="1"/>
</dbReference>
<dbReference type="Proteomes" id="UP000309544">
    <property type="component" value="Unassembled WGS sequence"/>
</dbReference>
<keyword evidence="1" id="KW-0328">Glycosyltransferase</keyword>